<name>A0A5P2D0G7_STRVZ</name>
<sequence>METFEVLLSLLAGGSELAGGSDYTWEDLDGTGTGTGAGPEGSRWRCPRNVAGFARSAAEVIGQHRRW</sequence>
<dbReference type="RefSeq" id="WP_150205484.1">
    <property type="nucleotide sequence ID" value="NZ_CP029190.1"/>
</dbReference>
<dbReference type="Proteomes" id="UP000325211">
    <property type="component" value="Chromosome"/>
</dbReference>
<gene>
    <name evidence="1" type="ORF">DEJ50_00775</name>
</gene>
<dbReference type="EMBL" id="CP029190">
    <property type="protein sequence ID" value="QES46599.1"/>
    <property type="molecule type" value="Genomic_DNA"/>
</dbReference>
<protein>
    <submittedName>
        <fullName evidence="1">Uncharacterized protein</fullName>
    </submittedName>
</protein>
<accession>A0A5P2D0G7</accession>
<organism evidence="1 2">
    <name type="scientific">Streptomyces venezuelae</name>
    <dbReference type="NCBI Taxonomy" id="54571"/>
    <lineage>
        <taxon>Bacteria</taxon>
        <taxon>Bacillati</taxon>
        <taxon>Actinomycetota</taxon>
        <taxon>Actinomycetes</taxon>
        <taxon>Kitasatosporales</taxon>
        <taxon>Streptomycetaceae</taxon>
        <taxon>Streptomyces</taxon>
    </lineage>
</organism>
<evidence type="ECO:0000313" key="1">
    <source>
        <dbReference type="EMBL" id="QES46599.1"/>
    </source>
</evidence>
<proteinExistence type="predicted"/>
<reference evidence="1 2" key="1">
    <citation type="submission" date="2018-05" db="EMBL/GenBank/DDBJ databases">
        <title>Streptomyces venezuelae.</title>
        <authorList>
            <person name="Kim W."/>
            <person name="Lee N."/>
            <person name="Cho B.-K."/>
        </authorList>
    </citation>
    <scope>NUCLEOTIDE SEQUENCE [LARGE SCALE GENOMIC DNA]</scope>
    <source>
        <strain evidence="1 2">ATCC 21782</strain>
    </source>
</reference>
<evidence type="ECO:0000313" key="2">
    <source>
        <dbReference type="Proteomes" id="UP000325211"/>
    </source>
</evidence>
<dbReference type="AlphaFoldDB" id="A0A5P2D0G7"/>